<name>A0A8S0U0G4_OLEEU</name>
<keyword evidence="11" id="KW-1185">Reference proteome</keyword>
<comment type="similarity">
    <text evidence="2">Belongs to the disease resistance NB-LRR family.</text>
</comment>
<accession>A0A8S0U0G4</accession>
<dbReference type="AlphaFoldDB" id="A0A8S0U0G4"/>
<evidence type="ECO:0000256" key="7">
    <source>
        <dbReference type="ARBA" id="ARBA00022821"/>
    </source>
</evidence>
<evidence type="ECO:0000256" key="4">
    <source>
        <dbReference type="ARBA" id="ARBA00022614"/>
    </source>
</evidence>
<dbReference type="PANTHER" id="PTHR23155">
    <property type="entry name" value="DISEASE RESISTANCE PROTEIN RP"/>
    <property type="match status" value="1"/>
</dbReference>
<dbReference type="Gene3D" id="1.10.10.10">
    <property type="entry name" value="Winged helix-like DNA-binding domain superfamily/Winged helix DNA-binding domain"/>
    <property type="match status" value="1"/>
</dbReference>
<dbReference type="FunFam" id="1.10.10.10:FF:000322">
    <property type="entry name" value="Probable disease resistance protein At1g63360"/>
    <property type="match status" value="1"/>
</dbReference>
<organism evidence="10 11">
    <name type="scientific">Olea europaea subsp. europaea</name>
    <dbReference type="NCBI Taxonomy" id="158383"/>
    <lineage>
        <taxon>Eukaryota</taxon>
        <taxon>Viridiplantae</taxon>
        <taxon>Streptophyta</taxon>
        <taxon>Embryophyta</taxon>
        <taxon>Tracheophyta</taxon>
        <taxon>Spermatophyta</taxon>
        <taxon>Magnoliopsida</taxon>
        <taxon>eudicotyledons</taxon>
        <taxon>Gunneridae</taxon>
        <taxon>Pentapetalae</taxon>
        <taxon>asterids</taxon>
        <taxon>lamiids</taxon>
        <taxon>Lamiales</taxon>
        <taxon>Oleaceae</taxon>
        <taxon>Oleeae</taxon>
        <taxon>Olea</taxon>
    </lineage>
</organism>
<dbReference type="EMBL" id="CACTIH010007350">
    <property type="protein sequence ID" value="CAA3010725.1"/>
    <property type="molecule type" value="Genomic_DNA"/>
</dbReference>
<dbReference type="GO" id="GO:0098542">
    <property type="term" value="P:defense response to other organism"/>
    <property type="evidence" value="ECO:0007669"/>
    <property type="project" value="TreeGrafter"/>
</dbReference>
<dbReference type="InterPro" id="IPR044974">
    <property type="entry name" value="Disease_R_plants"/>
</dbReference>
<proteinExistence type="inferred from homology"/>
<evidence type="ECO:0000256" key="6">
    <source>
        <dbReference type="ARBA" id="ARBA00022741"/>
    </source>
</evidence>
<dbReference type="PANTHER" id="PTHR23155:SF1152">
    <property type="entry name" value="AAA+ ATPASE DOMAIN-CONTAINING PROTEIN"/>
    <property type="match status" value="1"/>
</dbReference>
<sequence length="280" mass="32132">MHFLNEDESWTLFRKNVFGENSFPPEFETTGKNICRNCRGIALSIIVIAGLLSKATKTHHEWEKIAENISSVVTSNDEQCSKVLHLSYKNLPHHLKCCYLYMGIFPEDFNIPVSTLFKLWITEGFVKSMGSKNFEDVAEEYLLDLVHRSLVMVSKESSRVNLRYINAGCVEGWYLASIDKLRNLQTIILHSYGKSFELPQQIWKMQQLRHVQLGMHTTFPCPPKARVKGEISVIVLENLQTLSVLENFRCTEAMLKRIPNLKKLGVLYSDPPEAPLDWGL</sequence>
<evidence type="ECO:0000256" key="8">
    <source>
        <dbReference type="ARBA" id="ARBA00022840"/>
    </source>
</evidence>
<dbReference type="InterPro" id="IPR042197">
    <property type="entry name" value="Apaf_helical"/>
</dbReference>
<reference evidence="10 11" key="1">
    <citation type="submission" date="2019-12" db="EMBL/GenBank/DDBJ databases">
        <authorList>
            <person name="Alioto T."/>
            <person name="Alioto T."/>
            <person name="Gomez Garrido J."/>
        </authorList>
    </citation>
    <scope>NUCLEOTIDE SEQUENCE [LARGE SCALE GENOMIC DNA]</scope>
</reference>
<dbReference type="Proteomes" id="UP000594638">
    <property type="component" value="Unassembled WGS sequence"/>
</dbReference>
<dbReference type="Pfam" id="PF23559">
    <property type="entry name" value="WHD_DRP"/>
    <property type="match status" value="1"/>
</dbReference>
<evidence type="ECO:0000256" key="3">
    <source>
        <dbReference type="ARBA" id="ARBA00022490"/>
    </source>
</evidence>
<dbReference type="SUPFAM" id="SSF52058">
    <property type="entry name" value="L domain-like"/>
    <property type="match status" value="1"/>
</dbReference>
<evidence type="ECO:0000313" key="10">
    <source>
        <dbReference type="EMBL" id="CAA3010725.1"/>
    </source>
</evidence>
<dbReference type="GO" id="GO:0043531">
    <property type="term" value="F:ADP binding"/>
    <property type="evidence" value="ECO:0007669"/>
    <property type="project" value="InterPro"/>
</dbReference>
<dbReference type="InterPro" id="IPR027417">
    <property type="entry name" value="P-loop_NTPase"/>
</dbReference>
<evidence type="ECO:0000256" key="5">
    <source>
        <dbReference type="ARBA" id="ARBA00022737"/>
    </source>
</evidence>
<evidence type="ECO:0000313" key="11">
    <source>
        <dbReference type="Proteomes" id="UP000594638"/>
    </source>
</evidence>
<evidence type="ECO:0000256" key="2">
    <source>
        <dbReference type="ARBA" id="ARBA00008894"/>
    </source>
</evidence>
<keyword evidence="4" id="KW-0433">Leucine-rich repeat</keyword>
<keyword evidence="8" id="KW-0067">ATP-binding</keyword>
<dbReference type="GO" id="GO:0005737">
    <property type="term" value="C:cytoplasm"/>
    <property type="evidence" value="ECO:0007669"/>
    <property type="project" value="UniProtKB-SubCell"/>
</dbReference>
<dbReference type="GO" id="GO:0005524">
    <property type="term" value="F:ATP binding"/>
    <property type="evidence" value="ECO:0007669"/>
    <property type="project" value="UniProtKB-KW"/>
</dbReference>
<keyword evidence="3" id="KW-0963">Cytoplasm</keyword>
<dbReference type="Gene3D" id="1.10.8.430">
    <property type="entry name" value="Helical domain of apoptotic protease-activating factors"/>
    <property type="match status" value="1"/>
</dbReference>
<protein>
    <submittedName>
        <fullName evidence="10">Late blight resistance homolog R1A-10</fullName>
    </submittedName>
</protein>
<dbReference type="OrthoDB" id="913621at2759"/>
<keyword evidence="7" id="KW-0611">Plant defense</keyword>
<evidence type="ECO:0000259" key="9">
    <source>
        <dbReference type="Pfam" id="PF23559"/>
    </source>
</evidence>
<comment type="caution">
    <text evidence="10">The sequence shown here is derived from an EMBL/GenBank/DDBJ whole genome shotgun (WGS) entry which is preliminary data.</text>
</comment>
<gene>
    <name evidence="10" type="ORF">OLEA9_A009772</name>
</gene>
<comment type="subcellular location">
    <subcellularLocation>
        <location evidence="1">Cytoplasm</location>
    </subcellularLocation>
</comment>
<dbReference type="SUPFAM" id="SSF52540">
    <property type="entry name" value="P-loop containing nucleoside triphosphate hydrolases"/>
    <property type="match status" value="1"/>
</dbReference>
<dbReference type="Gramene" id="OE9A009772T1">
    <property type="protein sequence ID" value="OE9A009772C1"/>
    <property type="gene ID" value="OE9A009772"/>
</dbReference>
<dbReference type="InterPro" id="IPR058922">
    <property type="entry name" value="WHD_DRP"/>
</dbReference>
<dbReference type="InterPro" id="IPR036388">
    <property type="entry name" value="WH-like_DNA-bd_sf"/>
</dbReference>
<feature type="domain" description="Disease resistance protein winged helix" evidence="9">
    <location>
        <begin position="104"/>
        <end position="158"/>
    </location>
</feature>
<keyword evidence="6" id="KW-0547">Nucleotide-binding</keyword>
<evidence type="ECO:0000256" key="1">
    <source>
        <dbReference type="ARBA" id="ARBA00004496"/>
    </source>
</evidence>
<keyword evidence="5" id="KW-0677">Repeat</keyword>